<comment type="caution">
    <text evidence="7">The sequence shown here is derived from an EMBL/GenBank/DDBJ whole genome shotgun (WGS) entry which is preliminary data.</text>
</comment>
<evidence type="ECO:0000313" key="8">
    <source>
        <dbReference type="Proteomes" id="UP001596107"/>
    </source>
</evidence>
<dbReference type="PANTHER" id="PTHR21248:SF12">
    <property type="entry name" value="CARDIOLIPIN SYNTHASE C"/>
    <property type="match status" value="1"/>
</dbReference>
<comment type="function">
    <text evidence="1">Could be a virulence factor.</text>
</comment>
<protein>
    <recommendedName>
        <fullName evidence="3">Phospholipase D</fullName>
    </recommendedName>
    <alternativeName>
        <fullName evidence="5">Choline phosphatase</fullName>
    </alternativeName>
</protein>
<name>A0ABW0T450_9HYPH</name>
<evidence type="ECO:0000256" key="1">
    <source>
        <dbReference type="ARBA" id="ARBA00003145"/>
    </source>
</evidence>
<evidence type="ECO:0000256" key="3">
    <source>
        <dbReference type="ARBA" id="ARBA00018392"/>
    </source>
</evidence>
<dbReference type="InterPro" id="IPR001736">
    <property type="entry name" value="PLipase_D/transphosphatidylase"/>
</dbReference>
<dbReference type="SUPFAM" id="SSF56024">
    <property type="entry name" value="Phospholipase D/nuclease"/>
    <property type="match status" value="2"/>
</dbReference>
<evidence type="ECO:0000259" key="6">
    <source>
        <dbReference type="PROSITE" id="PS50035"/>
    </source>
</evidence>
<evidence type="ECO:0000313" key="7">
    <source>
        <dbReference type="EMBL" id="MFC5584171.1"/>
    </source>
</evidence>
<feature type="domain" description="PLD phosphodiesterase" evidence="6">
    <location>
        <begin position="407"/>
        <end position="434"/>
    </location>
</feature>
<dbReference type="CDD" id="cd09113">
    <property type="entry name" value="PLDc_ymdC_like_2"/>
    <property type="match status" value="1"/>
</dbReference>
<comment type="subcellular location">
    <subcellularLocation>
        <location evidence="2">Secreted</location>
    </subcellularLocation>
</comment>
<reference evidence="8" key="1">
    <citation type="journal article" date="2019" name="Int. J. Syst. Evol. Microbiol.">
        <title>The Global Catalogue of Microorganisms (GCM) 10K type strain sequencing project: providing services to taxonomists for standard genome sequencing and annotation.</title>
        <authorList>
            <consortium name="The Broad Institute Genomics Platform"/>
            <consortium name="The Broad Institute Genome Sequencing Center for Infectious Disease"/>
            <person name="Wu L."/>
            <person name="Ma J."/>
        </authorList>
    </citation>
    <scope>NUCLEOTIDE SEQUENCE [LARGE SCALE GENOMIC DNA]</scope>
    <source>
        <strain evidence="8">JCM 3366</strain>
    </source>
</reference>
<dbReference type="CDD" id="cd09111">
    <property type="entry name" value="PLDc_ymdC_like_1"/>
    <property type="match status" value="1"/>
</dbReference>
<feature type="domain" description="PLD phosphodiesterase" evidence="6">
    <location>
        <begin position="171"/>
        <end position="198"/>
    </location>
</feature>
<organism evidence="7 8">
    <name type="scientific">Nitratireductor kimnyeongensis</name>
    <dbReference type="NCBI Taxonomy" id="430679"/>
    <lineage>
        <taxon>Bacteria</taxon>
        <taxon>Pseudomonadati</taxon>
        <taxon>Pseudomonadota</taxon>
        <taxon>Alphaproteobacteria</taxon>
        <taxon>Hyphomicrobiales</taxon>
        <taxon>Phyllobacteriaceae</taxon>
        <taxon>Nitratireductor</taxon>
    </lineage>
</organism>
<proteinExistence type="predicted"/>
<evidence type="ECO:0000256" key="5">
    <source>
        <dbReference type="ARBA" id="ARBA00029594"/>
    </source>
</evidence>
<dbReference type="Gene3D" id="3.30.870.10">
    <property type="entry name" value="Endonuclease Chain A"/>
    <property type="match status" value="2"/>
</dbReference>
<sequence length="517" mass="57058">MRIKRIMFTLFFIAAAIVLAVFVLRLVFALPDISQRERQEAFAADPETQLGRLFETGAAAHPGKTGVFPIADGKDALASRLALIERAQGSIDAQYYIWYDDTSGVLLLDALRKAAARGVRVRLLLDDNGVPGLDSYMAALNGLPNFHIRLFNPSTVRQPKLFGYTFDFLRMNRRMHNKSFIVDGAAAIVGGRNVGDEYFQIGKAFYVDMDMLATGAIVPETAATFDDYWNSASVFEVEKIISGSGDLTAFEARVAQVKASEEAQTVLAELESSAERYARGGVALEWTDVQLVADDPVKGEGKATRDQLMIMRLGAILGEARQRLDLISAYFVPGSIGSSYFGDLATSGKQVRILTNALNTTDVLLVHSGYAKYRRGLLEAGVKLYELKLRGGETQGSEKQLKPFGLSGASLHAKTFAVDGERIFIGSFNFDPRSAILNCEMGFLIESESMARKISDGFDDRLGLVSYQPRLTPENKMVWVEEQRQGEPVIYQEEPGATWFRQIATVVVGWLPVEWLL</sequence>
<gene>
    <name evidence="7" type="ORF">ACFPOD_03535</name>
</gene>
<keyword evidence="4" id="KW-0964">Secreted</keyword>
<evidence type="ECO:0000256" key="4">
    <source>
        <dbReference type="ARBA" id="ARBA00022525"/>
    </source>
</evidence>
<dbReference type="InterPro" id="IPR025202">
    <property type="entry name" value="PLD-like_dom"/>
</dbReference>
<dbReference type="Pfam" id="PF13091">
    <property type="entry name" value="PLDc_2"/>
    <property type="match status" value="2"/>
</dbReference>
<keyword evidence="8" id="KW-1185">Reference proteome</keyword>
<dbReference type="SMART" id="SM00155">
    <property type="entry name" value="PLDc"/>
    <property type="match status" value="2"/>
</dbReference>
<dbReference type="PANTHER" id="PTHR21248">
    <property type="entry name" value="CARDIOLIPIN SYNTHASE"/>
    <property type="match status" value="1"/>
</dbReference>
<accession>A0ABW0T450</accession>
<evidence type="ECO:0000256" key="2">
    <source>
        <dbReference type="ARBA" id="ARBA00004613"/>
    </source>
</evidence>
<dbReference type="EMBL" id="JBHSNB010000001">
    <property type="protein sequence ID" value="MFC5584171.1"/>
    <property type="molecule type" value="Genomic_DNA"/>
</dbReference>
<dbReference type="PROSITE" id="PS50035">
    <property type="entry name" value="PLD"/>
    <property type="match status" value="2"/>
</dbReference>
<dbReference type="Proteomes" id="UP001596107">
    <property type="component" value="Unassembled WGS sequence"/>
</dbReference>